<reference evidence="2 3" key="1">
    <citation type="submission" date="2021-02" db="EMBL/GenBank/DDBJ databases">
        <authorList>
            <person name="Vanwijnsberghe S."/>
        </authorList>
    </citation>
    <scope>NUCLEOTIDE SEQUENCE [LARGE SCALE GENOMIC DNA]</scope>
    <source>
        <strain evidence="2 3">LMG 31837</strain>
    </source>
</reference>
<dbReference type="EMBL" id="CAJNBK010000004">
    <property type="protein sequence ID" value="CAE6733969.1"/>
    <property type="molecule type" value="Genomic_DNA"/>
</dbReference>
<feature type="region of interest" description="Disordered" evidence="1">
    <location>
        <begin position="1"/>
        <end position="20"/>
    </location>
</feature>
<evidence type="ECO:0000313" key="3">
    <source>
        <dbReference type="Proteomes" id="UP000672526"/>
    </source>
</evidence>
<proteinExistence type="predicted"/>
<protein>
    <submittedName>
        <fullName evidence="2">Uncharacterized protein</fullName>
    </submittedName>
</protein>
<dbReference type="Proteomes" id="UP000672526">
    <property type="component" value="Unassembled WGS sequence"/>
</dbReference>
<accession>A0ABM8R5Q1</accession>
<organism evidence="2 3">
    <name type="scientific">Paraburkholderia haematera</name>
    <dbReference type="NCBI Taxonomy" id="2793077"/>
    <lineage>
        <taxon>Bacteria</taxon>
        <taxon>Pseudomonadati</taxon>
        <taxon>Pseudomonadota</taxon>
        <taxon>Betaproteobacteria</taxon>
        <taxon>Burkholderiales</taxon>
        <taxon>Burkholderiaceae</taxon>
        <taxon>Paraburkholderia</taxon>
    </lineage>
</organism>
<evidence type="ECO:0000256" key="1">
    <source>
        <dbReference type="SAM" id="MobiDB-lite"/>
    </source>
</evidence>
<evidence type="ECO:0000313" key="2">
    <source>
        <dbReference type="EMBL" id="CAE6733969.1"/>
    </source>
</evidence>
<sequence length="133" mass="14641">MNERSPKLTPSGSPSIDDCSKDRLASTAIYPTRSPVSAIRLRAATELHEGRCDTGFRLARMLYPYEYWSLPMQEDHFGRTVIPMVSDDDAPIPTGPPPLGLLATAGRLWRLATLGVRATGRTVSALSRKRSQD</sequence>
<gene>
    <name evidence="2" type="ORF">R69888_02196</name>
</gene>
<name>A0ABM8R5Q1_9BURK</name>
<comment type="caution">
    <text evidence="2">The sequence shown here is derived from an EMBL/GenBank/DDBJ whole genome shotgun (WGS) entry which is preliminary data.</text>
</comment>
<keyword evidence="3" id="KW-1185">Reference proteome</keyword>